<organism evidence="5 6">
    <name type="scientific">Hydra vulgaris</name>
    <name type="common">Hydra</name>
    <name type="synonym">Hydra attenuata</name>
    <dbReference type="NCBI Taxonomy" id="6087"/>
    <lineage>
        <taxon>Eukaryota</taxon>
        <taxon>Metazoa</taxon>
        <taxon>Cnidaria</taxon>
        <taxon>Hydrozoa</taxon>
        <taxon>Hydroidolina</taxon>
        <taxon>Anthoathecata</taxon>
        <taxon>Aplanulata</taxon>
        <taxon>Hydridae</taxon>
        <taxon>Hydra</taxon>
    </lineage>
</organism>
<proteinExistence type="inferred from homology"/>
<dbReference type="GO" id="GO:0008233">
    <property type="term" value="F:peptidase activity"/>
    <property type="evidence" value="ECO:0007669"/>
    <property type="project" value="UniProtKB-KW"/>
</dbReference>
<dbReference type="GO" id="GO:0006508">
    <property type="term" value="P:proteolysis"/>
    <property type="evidence" value="ECO:0007669"/>
    <property type="project" value="UniProtKB-KW"/>
</dbReference>
<dbReference type="Gene3D" id="2.30.42.10">
    <property type="match status" value="1"/>
</dbReference>
<dbReference type="RefSeq" id="XP_065650112.1">
    <property type="nucleotide sequence ID" value="XM_065794040.1"/>
</dbReference>
<evidence type="ECO:0000256" key="3">
    <source>
        <dbReference type="ARBA" id="ARBA00022801"/>
    </source>
</evidence>
<accession>A0ABM4BM32</accession>
<dbReference type="Pfam" id="PF13365">
    <property type="entry name" value="Trypsin_2"/>
    <property type="match status" value="1"/>
</dbReference>
<keyword evidence="5" id="KW-1185">Reference proteome</keyword>
<dbReference type="GeneID" id="101239153"/>
<dbReference type="InterPro" id="IPR009003">
    <property type="entry name" value="Peptidase_S1_PA"/>
</dbReference>
<name>A0ABM4BM32_HYDVU</name>
<evidence type="ECO:0000313" key="6">
    <source>
        <dbReference type="RefSeq" id="XP_065650112.1"/>
    </source>
</evidence>
<dbReference type="SUPFAM" id="SSF50156">
    <property type="entry name" value="PDZ domain-like"/>
    <property type="match status" value="1"/>
</dbReference>
<gene>
    <name evidence="6" type="primary">LOC101239153</name>
</gene>
<dbReference type="PROSITE" id="PS50106">
    <property type="entry name" value="PDZ"/>
    <property type="match status" value="1"/>
</dbReference>
<evidence type="ECO:0000313" key="5">
    <source>
        <dbReference type="Proteomes" id="UP001652625"/>
    </source>
</evidence>
<dbReference type="PANTHER" id="PTHR22939">
    <property type="entry name" value="SERINE PROTEASE FAMILY S1C HTRA-RELATED"/>
    <property type="match status" value="1"/>
</dbReference>
<dbReference type="Pfam" id="PF13180">
    <property type="entry name" value="PDZ_2"/>
    <property type="match status" value="1"/>
</dbReference>
<dbReference type="InterPro" id="IPR001478">
    <property type="entry name" value="PDZ"/>
</dbReference>
<protein>
    <submittedName>
        <fullName evidence="6">Serine protease HTRA2, mitochondrial isoform X2</fullName>
    </submittedName>
</protein>
<dbReference type="SMART" id="SM00228">
    <property type="entry name" value="PDZ"/>
    <property type="match status" value="1"/>
</dbReference>
<keyword evidence="2 6" id="KW-0645">Protease</keyword>
<feature type="domain" description="PDZ" evidence="4">
    <location>
        <begin position="274"/>
        <end position="352"/>
    </location>
</feature>
<dbReference type="PRINTS" id="PR00834">
    <property type="entry name" value="PROTEASES2C"/>
</dbReference>
<comment type="similarity">
    <text evidence="1">Belongs to the peptidase S1C family.</text>
</comment>
<dbReference type="InterPro" id="IPR001940">
    <property type="entry name" value="Peptidase_S1C"/>
</dbReference>
<evidence type="ECO:0000256" key="2">
    <source>
        <dbReference type="ARBA" id="ARBA00022670"/>
    </source>
</evidence>
<dbReference type="SUPFAM" id="SSF50494">
    <property type="entry name" value="Trypsin-like serine proteases"/>
    <property type="match status" value="1"/>
</dbReference>
<evidence type="ECO:0000259" key="4">
    <source>
        <dbReference type="PROSITE" id="PS50106"/>
    </source>
</evidence>
<dbReference type="InterPro" id="IPR036034">
    <property type="entry name" value="PDZ_sf"/>
</dbReference>
<dbReference type="PANTHER" id="PTHR22939:SF129">
    <property type="entry name" value="SERINE PROTEASE HTRA2, MITOCHONDRIAL"/>
    <property type="match status" value="1"/>
</dbReference>
<reference evidence="6" key="1">
    <citation type="submission" date="2025-08" db="UniProtKB">
        <authorList>
            <consortium name="RefSeq"/>
        </authorList>
    </citation>
    <scope>IDENTIFICATION</scope>
</reference>
<dbReference type="CDD" id="cd06785">
    <property type="entry name" value="cpPDZ_HtrA-like"/>
    <property type="match status" value="1"/>
</dbReference>
<dbReference type="Gene3D" id="2.40.10.120">
    <property type="match status" value="1"/>
</dbReference>
<dbReference type="Proteomes" id="UP001652625">
    <property type="component" value="Chromosome 03"/>
</dbReference>
<sequence>MKWQKVVRNVKFVGRYLSYHKNTLRVIIPSFVGGFFWGANTNFKMPQCAVNLKHFITPVAVAMEKDENIKRNSFNFIADAVDIAAPSVVRIEVVGKHWNGQISSVGSGFFVTEDGIVLSNARVVKNASLKGSPTVKVHLSTGETYNGVIIDVDPVSDLAAIKLLNEKKKKFPFLKLGGSVRAGEWVAALGSPLQLSNTVTAGIVSSLHRPGGELGLYNQDMGYIQTDAAINVGNSGGPVINLEGEVIGINCFTVQQAAGISFAIPANVVKEFLKEALNKDSSNTMKKKFYIGISMLSLSPDILLALQQRNPEFNSLKGGVLVARINSGSPSERSGLLVGDVILSINGKPVKSSRDVYNEVCRGANLVMQIQRKSQTFSINVSPEISSSL</sequence>
<keyword evidence="3" id="KW-0378">Hydrolase</keyword>
<evidence type="ECO:0000256" key="1">
    <source>
        <dbReference type="ARBA" id="ARBA00010541"/>
    </source>
</evidence>